<dbReference type="RefSeq" id="WP_096458135.1">
    <property type="nucleotide sequence ID" value="NZ_AP014936.1"/>
</dbReference>
<dbReference type="EMBL" id="AP014936">
    <property type="protein sequence ID" value="BAU47015.1"/>
    <property type="molecule type" value="Genomic_DNA"/>
</dbReference>
<protein>
    <submittedName>
        <fullName evidence="1">Uncharacterized protein</fullName>
    </submittedName>
</protein>
<dbReference type="Proteomes" id="UP000218899">
    <property type="component" value="Chromosome"/>
</dbReference>
<gene>
    <name evidence="1" type="ORF">SVA_0433</name>
</gene>
<name>A0A1B4V181_9GAMM</name>
<sequence length="348" mass="35902">MKVMRERLRRAQRGAATLLAVILLITVIAFSLLVAVLYASSSVNDALQQDDSIAALFLAESALEHASQVYAGSGTCDAAGVGVPVGTPAFGRGSFQIVSAAPAGALCTVQTRGLVGSARRTITAQLRYGTPIALDATSTSTTNSWAHTVAPGGVDRLLVVGVSMNIRNNPFIQVTGVTYGGQNLVRELSQRRGIDVRTEIWYLVDPPTGAANVVLTLSAAPNRLAAGAVSFTGVDQTTPIEASATAQGGNSTPSVAVTTLTNGAWLVDSLAVRRNVVAAPSAAQTALWNFASGNGGNGVQGAGSFRGPLTPAGPYTMSWTLNNNRSWVIGVIAIRPAGSVKVVSWQES</sequence>
<accession>A0A1B4V181</accession>
<proteinExistence type="predicted"/>
<evidence type="ECO:0000313" key="1">
    <source>
        <dbReference type="EMBL" id="BAU47015.1"/>
    </source>
</evidence>
<keyword evidence="2" id="KW-1185">Reference proteome</keyword>
<organism evidence="1 2">
    <name type="scientific">Sulfurifustis variabilis</name>
    <dbReference type="NCBI Taxonomy" id="1675686"/>
    <lineage>
        <taxon>Bacteria</taxon>
        <taxon>Pseudomonadati</taxon>
        <taxon>Pseudomonadota</taxon>
        <taxon>Gammaproteobacteria</taxon>
        <taxon>Acidiferrobacterales</taxon>
        <taxon>Acidiferrobacteraceae</taxon>
        <taxon>Sulfurifustis</taxon>
    </lineage>
</organism>
<reference evidence="1 2" key="1">
    <citation type="submission" date="2015-08" db="EMBL/GenBank/DDBJ databases">
        <title>Complete genome sequence of Sulfurifustis variabilis.</title>
        <authorList>
            <person name="Miura A."/>
            <person name="Kojima H."/>
            <person name="Fukui M."/>
        </authorList>
    </citation>
    <scope>NUCLEOTIDE SEQUENCE [LARGE SCALE GENOMIC DNA]</scope>
    <source>
        <strain evidence="2">skN76</strain>
    </source>
</reference>
<dbReference type="AlphaFoldDB" id="A0A1B4V181"/>
<evidence type="ECO:0000313" key="2">
    <source>
        <dbReference type="Proteomes" id="UP000218899"/>
    </source>
</evidence>
<dbReference type="OrthoDB" id="6829668at2"/>
<dbReference type="KEGG" id="sva:SVA_0433"/>